<sequence length="155" mass="17127">MEHAGELVEVLASILGTFLLVLAIVWLLVCYLLSKAGGWRRLASDYGNPLPYTGKVHRGVSGLLRGFAQYRSALVVGVDQYGLRLEPVALFKPFHSPLCLPWSDLVGVRDEEVLKLREVTTLTFRKHPTVTVSLARSCADWVRTELGGHWPMAAG</sequence>
<keyword evidence="1" id="KW-0812">Transmembrane</keyword>
<comment type="caution">
    <text evidence="2">The sequence shown here is derived from an EMBL/GenBank/DDBJ whole genome shotgun (WGS) entry which is preliminary data.</text>
</comment>
<protein>
    <submittedName>
        <fullName evidence="2">Uncharacterized protein</fullName>
    </submittedName>
</protein>
<organism evidence="2 3">
    <name type="scientific">Geobacter hydrogenophilus</name>
    <dbReference type="NCBI Taxonomy" id="40983"/>
    <lineage>
        <taxon>Bacteria</taxon>
        <taxon>Pseudomonadati</taxon>
        <taxon>Thermodesulfobacteriota</taxon>
        <taxon>Desulfuromonadia</taxon>
        <taxon>Geobacterales</taxon>
        <taxon>Geobacteraceae</taxon>
        <taxon>Geobacter</taxon>
    </lineage>
</organism>
<dbReference type="Proteomes" id="UP001144352">
    <property type="component" value="Unassembled WGS sequence"/>
</dbReference>
<keyword evidence="1" id="KW-1133">Transmembrane helix</keyword>
<dbReference type="EMBL" id="BSDS01000001">
    <property type="protein sequence ID" value="GLI38132.1"/>
    <property type="molecule type" value="Genomic_DNA"/>
</dbReference>
<keyword evidence="1" id="KW-0472">Membrane</keyword>
<proteinExistence type="predicted"/>
<name>A0A9W6G0G5_9BACT</name>
<keyword evidence="3" id="KW-1185">Reference proteome</keyword>
<evidence type="ECO:0000256" key="1">
    <source>
        <dbReference type="SAM" id="Phobius"/>
    </source>
</evidence>
<accession>A0A9W6G0G5</accession>
<gene>
    <name evidence="2" type="ORF">GHYDROH2_16330</name>
</gene>
<evidence type="ECO:0000313" key="3">
    <source>
        <dbReference type="Proteomes" id="UP001144352"/>
    </source>
</evidence>
<feature type="transmembrane region" description="Helical" evidence="1">
    <location>
        <begin position="12"/>
        <end position="33"/>
    </location>
</feature>
<dbReference type="AlphaFoldDB" id="A0A9W6G0G5"/>
<reference evidence="2" key="1">
    <citation type="submission" date="2022-12" db="EMBL/GenBank/DDBJ databases">
        <title>Reference genome sequencing for broad-spectrum identification of bacterial and archaeal isolates by mass spectrometry.</title>
        <authorList>
            <person name="Sekiguchi Y."/>
            <person name="Tourlousse D.M."/>
        </authorList>
    </citation>
    <scope>NUCLEOTIDE SEQUENCE</scope>
    <source>
        <strain evidence="2">H2</strain>
    </source>
</reference>
<evidence type="ECO:0000313" key="2">
    <source>
        <dbReference type="EMBL" id="GLI38132.1"/>
    </source>
</evidence>